<organism evidence="3 4">
    <name type="scientific">Halobaculum magnesiiphilum</name>
    <dbReference type="NCBI Taxonomy" id="1017351"/>
    <lineage>
        <taxon>Archaea</taxon>
        <taxon>Methanobacteriati</taxon>
        <taxon>Methanobacteriota</taxon>
        <taxon>Stenosarchaea group</taxon>
        <taxon>Halobacteria</taxon>
        <taxon>Halobacteriales</taxon>
        <taxon>Haloferacaceae</taxon>
        <taxon>Halobaculum</taxon>
    </lineage>
</organism>
<dbReference type="Proteomes" id="UP000826254">
    <property type="component" value="Plasmid unnamed2"/>
</dbReference>
<geneLocation type="plasmid" evidence="3 4">
    <name>unnamed2</name>
</geneLocation>
<evidence type="ECO:0000313" key="3">
    <source>
        <dbReference type="EMBL" id="QZP39754.1"/>
    </source>
</evidence>
<dbReference type="GeneID" id="67179960"/>
<reference evidence="3 4" key="1">
    <citation type="journal article" date="2021" name="Int. J. Syst. Evol. Microbiol.">
        <title>Halobaculum halophilum sp. nov. and Halobaculum salinum sp. nov., isolated from salt lake and saline soil.</title>
        <authorList>
            <person name="Cui H.L."/>
            <person name="Shi X.W."/>
            <person name="Yin X.M."/>
            <person name="Yang X.Y."/>
            <person name="Hou J."/>
            <person name="Zhu L."/>
        </authorList>
    </citation>
    <scope>NUCLEOTIDE SEQUENCE [LARGE SCALE GENOMIC DNA]</scope>
    <source>
        <strain evidence="3 4">NBRC 109044</strain>
    </source>
</reference>
<dbReference type="EMBL" id="CP081960">
    <property type="protein sequence ID" value="QZP39754.1"/>
    <property type="molecule type" value="Genomic_DNA"/>
</dbReference>
<gene>
    <name evidence="3" type="ORF">K6T50_17420</name>
</gene>
<evidence type="ECO:0000259" key="2">
    <source>
        <dbReference type="Pfam" id="PF25955"/>
    </source>
</evidence>
<protein>
    <recommendedName>
        <fullName evidence="2">DUF7992 domain-containing protein</fullName>
    </recommendedName>
</protein>
<evidence type="ECO:0000313" key="4">
    <source>
        <dbReference type="Proteomes" id="UP000826254"/>
    </source>
</evidence>
<dbReference type="RefSeq" id="WP_222609503.1">
    <property type="nucleotide sequence ID" value="NZ_CP081960.1"/>
</dbReference>
<keyword evidence="3" id="KW-0614">Plasmid</keyword>
<dbReference type="Pfam" id="PF25955">
    <property type="entry name" value="DUF7992"/>
    <property type="match status" value="1"/>
</dbReference>
<feature type="region of interest" description="Disordered" evidence="1">
    <location>
        <begin position="133"/>
        <end position="154"/>
    </location>
</feature>
<keyword evidence="4" id="KW-1185">Reference proteome</keyword>
<dbReference type="KEGG" id="hmp:K6T50_17420"/>
<evidence type="ECO:0000256" key="1">
    <source>
        <dbReference type="SAM" id="MobiDB-lite"/>
    </source>
</evidence>
<feature type="region of interest" description="Disordered" evidence="1">
    <location>
        <begin position="1"/>
        <end position="30"/>
    </location>
</feature>
<sequence>MVLDVETPAQPDLTNRPVPSVIDADEVSDPDGDLRRAELEGALADGAWSDAFHEWAEYTDLTESEITALADAGRFEEVDFFWDPTEGRIRHEVPTVTTTGETDADLAASAETELAELCELVVETLDDAYLDWDADSGVEEPWTEETFDDESPEE</sequence>
<dbReference type="AlphaFoldDB" id="A0A8T8WJ67"/>
<feature type="domain" description="DUF7992" evidence="2">
    <location>
        <begin position="3"/>
        <end position="145"/>
    </location>
</feature>
<proteinExistence type="predicted"/>
<accession>A0A8T8WJ67</accession>
<name>A0A8T8WJ67_9EURY</name>
<dbReference type="InterPro" id="IPR058305">
    <property type="entry name" value="DUF7992"/>
</dbReference>